<accession>A0AAD3CJT5</accession>
<keyword evidence="4" id="KW-1185">Reference proteome</keyword>
<dbReference type="InterPro" id="IPR005114">
    <property type="entry name" value="Helicase_assoc"/>
</dbReference>
<gene>
    <name evidence="3" type="ORF">CTEN210_02650</name>
</gene>
<dbReference type="Pfam" id="PF03457">
    <property type="entry name" value="HA"/>
    <property type="match status" value="2"/>
</dbReference>
<dbReference type="Proteomes" id="UP001054902">
    <property type="component" value="Unassembled WGS sequence"/>
</dbReference>
<protein>
    <recommendedName>
        <fullName evidence="2">Helicase-associated domain-containing protein</fullName>
    </recommendedName>
</protein>
<evidence type="ECO:0000313" key="4">
    <source>
        <dbReference type="Proteomes" id="UP001054902"/>
    </source>
</evidence>
<feature type="compositionally biased region" description="Basic and acidic residues" evidence="1">
    <location>
        <begin position="1"/>
        <end position="12"/>
    </location>
</feature>
<feature type="domain" description="Helicase-associated" evidence="2">
    <location>
        <begin position="298"/>
        <end position="365"/>
    </location>
</feature>
<feature type="domain" description="Helicase-associated" evidence="2">
    <location>
        <begin position="224"/>
        <end position="292"/>
    </location>
</feature>
<evidence type="ECO:0000313" key="3">
    <source>
        <dbReference type="EMBL" id="GFH46176.1"/>
    </source>
</evidence>
<dbReference type="Gene3D" id="6.10.140.530">
    <property type="match status" value="2"/>
</dbReference>
<dbReference type="PANTHER" id="PTHR33418:SF1">
    <property type="entry name" value="HELICASE-ASSOCIATED DOMAIN-CONTAINING PROTEIN"/>
    <property type="match status" value="1"/>
</dbReference>
<feature type="region of interest" description="Disordered" evidence="1">
    <location>
        <begin position="1"/>
        <end position="25"/>
    </location>
</feature>
<proteinExistence type="predicted"/>
<organism evidence="3 4">
    <name type="scientific">Chaetoceros tenuissimus</name>
    <dbReference type="NCBI Taxonomy" id="426638"/>
    <lineage>
        <taxon>Eukaryota</taxon>
        <taxon>Sar</taxon>
        <taxon>Stramenopiles</taxon>
        <taxon>Ochrophyta</taxon>
        <taxon>Bacillariophyta</taxon>
        <taxon>Coscinodiscophyceae</taxon>
        <taxon>Chaetocerotophycidae</taxon>
        <taxon>Chaetocerotales</taxon>
        <taxon>Chaetocerotaceae</taxon>
        <taxon>Chaetoceros</taxon>
    </lineage>
</organism>
<evidence type="ECO:0000256" key="1">
    <source>
        <dbReference type="SAM" id="MobiDB-lite"/>
    </source>
</evidence>
<comment type="caution">
    <text evidence="3">The sequence shown here is derived from an EMBL/GenBank/DDBJ whole genome shotgun (WGS) entry which is preliminary data.</text>
</comment>
<name>A0AAD3CJT5_9STRA</name>
<dbReference type="AlphaFoldDB" id="A0AAD3CJT5"/>
<sequence length="393" mass="46344">MSRFTDYAHPDDVYQPTPKRSRMNMNSMNTFYQNDTMYGNDFDQLEDVPPVQTAFRRSAPYVSNSSQGYSAYEPDVSPYDNTTYADMYSNTDQAYVTPDRYDYERSSGYHNYYGSNGAASSNPYSNDYYYSSRNRSCQTQNYQMPISEPYPSLFSHHQDFNTNIPTVSFTETHAEHDVYDPNRSSDTPVSIYEEQTASAPVVSPVVAPKLPKKSPEKRFKTFHNEKWNENLEALREFKKKYGHCLVPHTFPENQHLARWVKRQRRQYKLMKDGNASSTMTPQRVEILNGEGFIWDSHEIVWRERYEQLKDYKREHGHCRVPSYCKENPQLASWVKCQRRQYKLFWEGKRSSMSVERTQMLENIGFTWEVRNELKSKKKNDESYKKLAEVLNGI</sequence>
<evidence type="ECO:0000259" key="2">
    <source>
        <dbReference type="Pfam" id="PF03457"/>
    </source>
</evidence>
<dbReference type="PANTHER" id="PTHR33418">
    <property type="entry name" value="HELICASE-ASSOCIATED"/>
    <property type="match status" value="1"/>
</dbReference>
<dbReference type="EMBL" id="BLLK01000022">
    <property type="protein sequence ID" value="GFH46176.1"/>
    <property type="molecule type" value="Genomic_DNA"/>
</dbReference>
<reference evidence="3 4" key="1">
    <citation type="journal article" date="2021" name="Sci. Rep.">
        <title>The genome of the diatom Chaetoceros tenuissimus carries an ancient integrated fragment of an extant virus.</title>
        <authorList>
            <person name="Hongo Y."/>
            <person name="Kimura K."/>
            <person name="Takaki Y."/>
            <person name="Yoshida Y."/>
            <person name="Baba S."/>
            <person name="Kobayashi G."/>
            <person name="Nagasaki K."/>
            <person name="Hano T."/>
            <person name="Tomaru Y."/>
        </authorList>
    </citation>
    <scope>NUCLEOTIDE SEQUENCE [LARGE SCALE GENOMIC DNA]</scope>
    <source>
        <strain evidence="3 4">NIES-3715</strain>
    </source>
</reference>